<comment type="caution">
    <text evidence="1">The sequence shown here is derived from an EMBL/GenBank/DDBJ whole genome shotgun (WGS) entry which is preliminary data.</text>
</comment>
<sequence>MISLLNFIISIILFALSSYIEMAKQKEKIIDISNKIECNYQENELEDNHPD</sequence>
<evidence type="ECO:0000313" key="2">
    <source>
        <dbReference type="EMBL" id="MFC4028833.1"/>
    </source>
</evidence>
<reference evidence="1" key="3">
    <citation type="submission" date="2024-09" db="EMBL/GenBank/DDBJ databases">
        <authorList>
            <person name="Sun Q."/>
            <person name="Mori K."/>
        </authorList>
    </citation>
    <scope>NUCLEOTIDE SEQUENCE</scope>
    <source>
        <strain evidence="1">CECT 9128</strain>
    </source>
</reference>
<organism evidence="1 3">
    <name type="scientific">Zunongwangia endophytica</name>
    <dbReference type="NCBI Taxonomy" id="1808945"/>
    <lineage>
        <taxon>Bacteria</taxon>
        <taxon>Pseudomonadati</taxon>
        <taxon>Bacteroidota</taxon>
        <taxon>Flavobacteriia</taxon>
        <taxon>Flavobacteriales</taxon>
        <taxon>Flavobacteriaceae</taxon>
        <taxon>Zunongwangia</taxon>
    </lineage>
</organism>
<evidence type="ECO:0000313" key="1">
    <source>
        <dbReference type="EMBL" id="MFC4028018.1"/>
    </source>
</evidence>
<proteinExistence type="predicted"/>
<reference evidence="3" key="2">
    <citation type="journal article" date="2019" name="Int. J. Syst. Evol. Microbiol.">
        <title>The Global Catalogue of Microorganisms (GCM) 10K type strain sequencing project: providing services to taxonomists for standard genome sequencing and annotation.</title>
        <authorList>
            <consortium name="The Broad Institute Genomics Platform"/>
            <consortium name="The Broad Institute Genome Sequencing Center for Infectious Disease"/>
            <person name="Wu L."/>
            <person name="Ma J."/>
        </authorList>
    </citation>
    <scope>NUCLEOTIDE SEQUENCE [LARGE SCALE GENOMIC DNA]</scope>
    <source>
        <strain evidence="3">CECT 9128</strain>
    </source>
</reference>
<dbReference type="Proteomes" id="UP001595793">
    <property type="component" value="Unassembled WGS sequence"/>
</dbReference>
<evidence type="ECO:0000313" key="3">
    <source>
        <dbReference type="Proteomes" id="UP001595793"/>
    </source>
</evidence>
<gene>
    <name evidence="1" type="ORF">ACFOS1_11425</name>
    <name evidence="2" type="ORF">ACFOS1_15540</name>
</gene>
<name>A0ABV8HAM9_9FLAO</name>
<protein>
    <submittedName>
        <fullName evidence="1">Uncharacterized protein</fullName>
    </submittedName>
</protein>
<dbReference type="EMBL" id="JBHSAS010000006">
    <property type="protein sequence ID" value="MFC4028018.1"/>
    <property type="molecule type" value="Genomic_DNA"/>
</dbReference>
<dbReference type="RefSeq" id="WP_290231432.1">
    <property type="nucleotide sequence ID" value="NZ_JAUFPZ010000002.1"/>
</dbReference>
<keyword evidence="3" id="KW-1185">Reference proteome</keyword>
<accession>A0ABV8HAM9</accession>
<dbReference type="EMBL" id="JBHSAS010000011">
    <property type="protein sequence ID" value="MFC4028833.1"/>
    <property type="molecule type" value="Genomic_DNA"/>
</dbReference>
<reference evidence="1" key="1">
    <citation type="journal article" date="2014" name="Int. J. Syst. Evol. Microbiol.">
        <title>Complete genome of a new Firmicutes species belonging to the dominant human colonic microbiota ('Ruminococcus bicirculans') reveals two chromosomes and a selective capacity to utilize plant glucans.</title>
        <authorList>
            <consortium name="NISC Comparative Sequencing Program"/>
            <person name="Wegmann U."/>
            <person name="Louis P."/>
            <person name="Goesmann A."/>
            <person name="Henrissat B."/>
            <person name="Duncan S.H."/>
            <person name="Flint H.J."/>
        </authorList>
    </citation>
    <scope>NUCLEOTIDE SEQUENCE</scope>
    <source>
        <strain evidence="1">CECT 9128</strain>
    </source>
</reference>